<dbReference type="InterPro" id="IPR013785">
    <property type="entry name" value="Aldolase_TIM"/>
</dbReference>
<gene>
    <name evidence="2" type="ORF">METZ01_LOCUS447514</name>
</gene>
<dbReference type="AlphaFoldDB" id="A0A382ZH99"/>
<name>A0A382ZH99_9ZZZZ</name>
<proteinExistence type="predicted"/>
<dbReference type="CDD" id="cd21109">
    <property type="entry name" value="SPASM"/>
    <property type="match status" value="1"/>
</dbReference>
<feature type="domain" description="4Fe4S-binding SPASM" evidence="1">
    <location>
        <begin position="12"/>
        <end position="80"/>
    </location>
</feature>
<sequence>MLLLIMKEKYYCYIPFEGLTIDPKGRAQLCPVWTPNKEHVLHDFTKSHKNIEDIFNSNQINNIRQKMLKDEFVQACNMCYTREE</sequence>
<reference evidence="2" key="1">
    <citation type="submission" date="2018-05" db="EMBL/GenBank/DDBJ databases">
        <authorList>
            <person name="Lanie J.A."/>
            <person name="Ng W.-L."/>
            <person name="Kazmierczak K.M."/>
            <person name="Andrzejewski T.M."/>
            <person name="Davidsen T.M."/>
            <person name="Wayne K.J."/>
            <person name="Tettelin H."/>
            <person name="Glass J.I."/>
            <person name="Rusch D."/>
            <person name="Podicherti R."/>
            <person name="Tsui H.-C.T."/>
            <person name="Winkler M.E."/>
        </authorList>
    </citation>
    <scope>NUCLEOTIDE SEQUENCE</scope>
</reference>
<dbReference type="Pfam" id="PF13186">
    <property type="entry name" value="SPASM"/>
    <property type="match status" value="1"/>
</dbReference>
<feature type="non-terminal residue" evidence="2">
    <location>
        <position position="84"/>
    </location>
</feature>
<dbReference type="Gene3D" id="3.20.20.70">
    <property type="entry name" value="Aldolase class I"/>
    <property type="match status" value="1"/>
</dbReference>
<organism evidence="2">
    <name type="scientific">marine metagenome</name>
    <dbReference type="NCBI Taxonomy" id="408172"/>
    <lineage>
        <taxon>unclassified sequences</taxon>
        <taxon>metagenomes</taxon>
        <taxon>ecological metagenomes</taxon>
    </lineage>
</organism>
<dbReference type="InterPro" id="IPR023885">
    <property type="entry name" value="4Fe4S-binding_SPASM_dom"/>
</dbReference>
<accession>A0A382ZH99</accession>
<evidence type="ECO:0000259" key="1">
    <source>
        <dbReference type="Pfam" id="PF13186"/>
    </source>
</evidence>
<protein>
    <recommendedName>
        <fullName evidence="1">4Fe4S-binding SPASM domain-containing protein</fullName>
    </recommendedName>
</protein>
<evidence type="ECO:0000313" key="2">
    <source>
        <dbReference type="EMBL" id="SVD94660.1"/>
    </source>
</evidence>
<dbReference type="EMBL" id="UINC01183758">
    <property type="protein sequence ID" value="SVD94660.1"/>
    <property type="molecule type" value="Genomic_DNA"/>
</dbReference>